<protein>
    <submittedName>
        <fullName evidence="1">Uncharacterized protein</fullName>
    </submittedName>
</protein>
<keyword evidence="2" id="KW-1185">Reference proteome</keyword>
<dbReference type="EMBL" id="AGQV01000017">
    <property type="protein sequence ID" value="EHH66878.1"/>
    <property type="molecule type" value="Genomic_DNA"/>
</dbReference>
<accession>G6XMV7</accession>
<name>G6XMV7_9PROT</name>
<proteinExistence type="predicted"/>
<evidence type="ECO:0000313" key="1">
    <source>
        <dbReference type="EMBL" id="EHH66878.1"/>
    </source>
</evidence>
<reference evidence="1 2" key="1">
    <citation type="submission" date="2011-10" db="EMBL/GenBank/DDBJ databases">
        <title>Genome sequence of Gluconobacter morbifer G707, isolated from Drosophila gut.</title>
        <authorList>
            <person name="Lee W.-J."/>
            <person name="Kim E.-K."/>
        </authorList>
    </citation>
    <scope>NUCLEOTIDE SEQUENCE [LARGE SCALE GENOMIC DNA]</scope>
    <source>
        <strain evidence="1 2">G707</strain>
    </source>
</reference>
<organism evidence="1 2">
    <name type="scientific">Gluconobacter morbifer G707</name>
    <dbReference type="NCBI Taxonomy" id="1088869"/>
    <lineage>
        <taxon>Bacteria</taxon>
        <taxon>Pseudomonadati</taxon>
        <taxon>Pseudomonadota</taxon>
        <taxon>Alphaproteobacteria</taxon>
        <taxon>Acetobacterales</taxon>
        <taxon>Acetobacteraceae</taxon>
        <taxon>Gluconobacter</taxon>
    </lineage>
</organism>
<comment type="caution">
    <text evidence="1">The sequence shown here is derived from an EMBL/GenBank/DDBJ whole genome shotgun (WGS) entry which is preliminary data.</text>
</comment>
<dbReference type="AlphaFoldDB" id="G6XMV7"/>
<gene>
    <name evidence="1" type="ORF">GMO_28250</name>
</gene>
<dbReference type="Proteomes" id="UP000004949">
    <property type="component" value="Unassembled WGS sequence"/>
</dbReference>
<evidence type="ECO:0000313" key="2">
    <source>
        <dbReference type="Proteomes" id="UP000004949"/>
    </source>
</evidence>
<sequence length="40" mass="4517">MTVIIRDGGSQGVQRKDSRVNRLNDDTPIFFPDINSLIDL</sequence>